<dbReference type="InterPro" id="IPR003782">
    <property type="entry name" value="SCO1/SenC"/>
</dbReference>
<dbReference type="RefSeq" id="WP_115835136.1">
    <property type="nucleotide sequence ID" value="NZ_CP025086.1"/>
</dbReference>
<sequence length="193" mass="21015">MSRRLLLPFAILLIGFAGVGIGTFMTISKQAGAPVASIGGPFRLQSSNGGELTDADFKGRPFLVFFGYTHCPDICPTELFQLSQMLKAAGTDKPLKVLFITVDPERDTAPVLKQYLASFDSRIVGLTGTPAQIDAVEKEYRVYARKAPSADGKGYAMDHTAIIYLMDKQGQFVSAFDVERPPLVAAEELETYL</sequence>
<feature type="disulfide bond" description="Redox-active" evidence="4">
    <location>
        <begin position="71"/>
        <end position="75"/>
    </location>
</feature>
<dbReference type="EMBL" id="QUMO01000001">
    <property type="protein sequence ID" value="REF89357.1"/>
    <property type="molecule type" value="Genomic_DNA"/>
</dbReference>
<dbReference type="Gene3D" id="3.40.30.10">
    <property type="entry name" value="Glutaredoxin"/>
    <property type="match status" value="1"/>
</dbReference>
<protein>
    <submittedName>
        <fullName evidence="6">Protein SCO1/2</fullName>
    </submittedName>
</protein>
<feature type="domain" description="Thioredoxin" evidence="5">
    <location>
        <begin position="33"/>
        <end position="193"/>
    </location>
</feature>
<feature type="binding site" evidence="3">
    <location>
        <position position="75"/>
    </location>
    <ligand>
        <name>Cu cation</name>
        <dbReference type="ChEBI" id="CHEBI:23378"/>
    </ligand>
</feature>
<dbReference type="OrthoDB" id="9790194at2"/>
<evidence type="ECO:0000256" key="1">
    <source>
        <dbReference type="ARBA" id="ARBA00010996"/>
    </source>
</evidence>
<keyword evidence="3" id="KW-0479">Metal-binding</keyword>
<accession>A0A3D9Z2M3</accession>
<feature type="binding site" evidence="3">
    <location>
        <position position="71"/>
    </location>
    <ligand>
        <name>Cu cation</name>
        <dbReference type="ChEBI" id="CHEBI:23378"/>
    </ligand>
</feature>
<keyword evidence="4" id="KW-1015">Disulfide bond</keyword>
<dbReference type="InterPro" id="IPR013766">
    <property type="entry name" value="Thioredoxin_domain"/>
</dbReference>
<organism evidence="6 7">
    <name type="scientific">Methylovirgula ligni</name>
    <dbReference type="NCBI Taxonomy" id="569860"/>
    <lineage>
        <taxon>Bacteria</taxon>
        <taxon>Pseudomonadati</taxon>
        <taxon>Pseudomonadota</taxon>
        <taxon>Alphaproteobacteria</taxon>
        <taxon>Hyphomicrobiales</taxon>
        <taxon>Beijerinckiaceae</taxon>
        <taxon>Methylovirgula</taxon>
    </lineage>
</organism>
<gene>
    <name evidence="6" type="ORF">DES32_0578</name>
</gene>
<evidence type="ECO:0000256" key="3">
    <source>
        <dbReference type="PIRSR" id="PIRSR603782-1"/>
    </source>
</evidence>
<comment type="similarity">
    <text evidence="1">Belongs to the SCO1/2 family.</text>
</comment>
<comment type="caution">
    <text evidence="6">The sequence shown here is derived from an EMBL/GenBank/DDBJ whole genome shotgun (WGS) entry which is preliminary data.</text>
</comment>
<evidence type="ECO:0000313" key="6">
    <source>
        <dbReference type="EMBL" id="REF89357.1"/>
    </source>
</evidence>
<dbReference type="FunFam" id="3.40.30.10:FF:000013">
    <property type="entry name" value="Blast:Protein SCO1 homolog, mitochondrial"/>
    <property type="match status" value="1"/>
</dbReference>
<dbReference type="Pfam" id="PF02630">
    <property type="entry name" value="SCO1-SenC"/>
    <property type="match status" value="1"/>
</dbReference>
<dbReference type="Proteomes" id="UP000256900">
    <property type="component" value="Unassembled WGS sequence"/>
</dbReference>
<evidence type="ECO:0000259" key="5">
    <source>
        <dbReference type="PROSITE" id="PS51352"/>
    </source>
</evidence>
<dbReference type="PROSITE" id="PS51352">
    <property type="entry name" value="THIOREDOXIN_2"/>
    <property type="match status" value="1"/>
</dbReference>
<dbReference type="CDD" id="cd02968">
    <property type="entry name" value="SCO"/>
    <property type="match status" value="1"/>
</dbReference>
<feature type="binding site" evidence="3">
    <location>
        <position position="159"/>
    </location>
    <ligand>
        <name>Cu cation</name>
        <dbReference type="ChEBI" id="CHEBI:23378"/>
    </ligand>
</feature>
<dbReference type="InterPro" id="IPR036249">
    <property type="entry name" value="Thioredoxin-like_sf"/>
</dbReference>
<evidence type="ECO:0000256" key="2">
    <source>
        <dbReference type="ARBA" id="ARBA00023008"/>
    </source>
</evidence>
<dbReference type="SUPFAM" id="SSF52833">
    <property type="entry name" value="Thioredoxin-like"/>
    <property type="match status" value="1"/>
</dbReference>
<proteinExistence type="inferred from homology"/>
<dbReference type="PANTHER" id="PTHR12151:SF25">
    <property type="entry name" value="LINALOOL DEHYDRATASE_ISOMERASE DOMAIN-CONTAINING PROTEIN"/>
    <property type="match status" value="1"/>
</dbReference>
<dbReference type="AlphaFoldDB" id="A0A3D9Z2M3"/>
<evidence type="ECO:0000313" key="7">
    <source>
        <dbReference type="Proteomes" id="UP000256900"/>
    </source>
</evidence>
<dbReference type="GO" id="GO:0046872">
    <property type="term" value="F:metal ion binding"/>
    <property type="evidence" value="ECO:0007669"/>
    <property type="project" value="UniProtKB-KW"/>
</dbReference>
<dbReference type="PANTHER" id="PTHR12151">
    <property type="entry name" value="ELECTRON TRANSPORT PROTIN SCO1/SENC FAMILY MEMBER"/>
    <property type="match status" value="1"/>
</dbReference>
<name>A0A3D9Z2M3_9HYPH</name>
<keyword evidence="2 3" id="KW-0186">Copper</keyword>
<reference evidence="6 7" key="1">
    <citation type="submission" date="2018-08" db="EMBL/GenBank/DDBJ databases">
        <title>Genomic Encyclopedia of Type Strains, Phase IV (KMG-IV): sequencing the most valuable type-strain genomes for metagenomic binning, comparative biology and taxonomic classification.</title>
        <authorList>
            <person name="Goeker M."/>
        </authorList>
    </citation>
    <scope>NUCLEOTIDE SEQUENCE [LARGE SCALE GENOMIC DNA]</scope>
    <source>
        <strain evidence="6 7">BW863</strain>
    </source>
</reference>
<keyword evidence="7" id="KW-1185">Reference proteome</keyword>
<evidence type="ECO:0000256" key="4">
    <source>
        <dbReference type="PIRSR" id="PIRSR603782-2"/>
    </source>
</evidence>